<proteinExistence type="predicted"/>
<evidence type="ECO:0000313" key="2">
    <source>
        <dbReference type="EMBL" id="EGH34613.1"/>
    </source>
</evidence>
<feature type="transmembrane region" description="Helical" evidence="1">
    <location>
        <begin position="12"/>
        <end position="30"/>
    </location>
</feature>
<evidence type="ECO:0000256" key="1">
    <source>
        <dbReference type="SAM" id="Phobius"/>
    </source>
</evidence>
<reference evidence="2 3" key="1">
    <citation type="journal article" date="2011" name="PLoS Pathog.">
        <title>Dynamic evolution of pathogenicity revealed by sequencing and comparative genomics of 19 Pseudomonas syringae isolates.</title>
        <authorList>
            <person name="Baltrus D.A."/>
            <person name="Nishimura M.T."/>
            <person name="Romanchuk A."/>
            <person name="Chang J.H."/>
            <person name="Mukhtar M.S."/>
            <person name="Cherkis K."/>
            <person name="Roach J."/>
            <person name="Grant S.R."/>
            <person name="Jones C.D."/>
            <person name="Dangl J.L."/>
        </authorList>
    </citation>
    <scope>NUCLEOTIDE SEQUENCE [LARGE SCALE GENOMIC DNA]</scope>
    <source>
        <strain evidence="3">M301072PT</strain>
    </source>
</reference>
<dbReference type="HOGENOM" id="CLU_3352882_0_0_6"/>
<dbReference type="Proteomes" id="UP000004471">
    <property type="component" value="Unassembled WGS sequence"/>
</dbReference>
<evidence type="ECO:0000313" key="3">
    <source>
        <dbReference type="Proteomes" id="UP000004471"/>
    </source>
</evidence>
<feature type="non-terminal residue" evidence="2">
    <location>
        <position position="1"/>
    </location>
</feature>
<keyword evidence="1" id="KW-1133">Transmembrane helix</keyword>
<gene>
    <name evidence="2" type="ORF">PSYJA_38923</name>
</gene>
<keyword evidence="1" id="KW-0472">Membrane</keyword>
<accession>F3FWM1</accession>
<protein>
    <submittedName>
        <fullName evidence="2">Uncharacterized protein</fullName>
    </submittedName>
</protein>
<organism evidence="2 3">
    <name type="scientific">Pseudomonas syringae pv. japonica str. M301072</name>
    <dbReference type="NCBI Taxonomy" id="629262"/>
    <lineage>
        <taxon>Bacteria</taxon>
        <taxon>Pseudomonadati</taxon>
        <taxon>Pseudomonadota</taxon>
        <taxon>Gammaproteobacteria</taxon>
        <taxon>Pseudomonadales</taxon>
        <taxon>Pseudomonadaceae</taxon>
        <taxon>Pseudomonas</taxon>
        <taxon>Pseudomonas syringae</taxon>
    </lineage>
</organism>
<dbReference type="AlphaFoldDB" id="F3FWM1"/>
<keyword evidence="1" id="KW-0812">Transmembrane</keyword>
<name>F3FWM1_PSESX</name>
<comment type="caution">
    <text evidence="2">The sequence shown here is derived from an EMBL/GenBank/DDBJ whole genome shotgun (WGS) entry which is preliminary data.</text>
</comment>
<sequence length="36" mass="3706">GLGWTFEQVLTALVVPAALAAIAVLIKGWVSHSDAT</sequence>
<dbReference type="EMBL" id="AEAH01002708">
    <property type="protein sequence ID" value="EGH34613.1"/>
    <property type="molecule type" value="Genomic_DNA"/>
</dbReference>